<dbReference type="SUPFAM" id="SSF161098">
    <property type="entry name" value="MetI-like"/>
    <property type="match status" value="2"/>
</dbReference>
<evidence type="ECO:0000256" key="3">
    <source>
        <dbReference type="ARBA" id="ARBA00022475"/>
    </source>
</evidence>
<organism evidence="10 11">
    <name type="scientific">Enteractinococcus helveticum</name>
    <dbReference type="NCBI Taxonomy" id="1837282"/>
    <lineage>
        <taxon>Bacteria</taxon>
        <taxon>Bacillati</taxon>
        <taxon>Actinomycetota</taxon>
        <taxon>Actinomycetes</taxon>
        <taxon>Micrococcales</taxon>
        <taxon>Micrococcaceae</taxon>
    </lineage>
</organism>
<dbReference type="PROSITE" id="PS50928">
    <property type="entry name" value="ABC_TM1"/>
    <property type="match status" value="2"/>
</dbReference>
<comment type="subcellular location">
    <subcellularLocation>
        <location evidence="1">Cell inner membrane</location>
        <topology evidence="1">Multi-pass membrane protein</topology>
    </subcellularLocation>
    <subcellularLocation>
        <location evidence="8">Cell membrane</location>
        <topology evidence="8">Multi-pass membrane protein</topology>
    </subcellularLocation>
</comment>
<sequence length="585" mass="63109">MKNSTLAEESKELAEKLDLTGAHRAFRTPIGRNVHGTWARIAWIAVIAAVVVAVVYPTFRVVLTAVLDPNTGAFDARSFIQILQDPYTWEATATTLGMGLVATVLALIFAAPMAWAVVRTNMRGRRLFMHLSFMSFLTPGMLIALAYLIPFGPNMTGAAFLSNLFGTTTSLYSFWGLAIITAFHEFPIIFISLAVALSSMSSDLEDAGYSHGISPVGVLRKITFPLMRPALISASFLGFVAGINVFGVQATLAIPGGIPLLTTAIYQDFGYPVDFVHAATMSVILLVVSIVLTVLTNWYVGRHTHPMVVGKSGGSAKLILSRWANIFLIAWSSLAMLIILIVPGIILLLGSLSNTGSYTLSFDNLGFASYEALFELGQTVLALWNSAVFALIATLTVLAISLALVYFERHGFRFGKVMNSISDLSFVIPGIVLSFGLITAYSTGPLVLYNTAAIIVIAYIGRFLPFGRRNLHGAIGEIDRDLELAAYSHGVSGGRTFSRVMFPLSKRALLAGAIICFFFAFNELSSSILLITSETVVSATVLLSYKEEGLIGQMYALSSVLFVLSVIAYLVVIKLAGRKAFADID</sequence>
<dbReference type="PANTHER" id="PTHR43357:SF4">
    <property type="entry name" value="INNER MEMBRANE ABC TRANSPORTER PERMEASE PROTEIN YDCV"/>
    <property type="match status" value="1"/>
</dbReference>
<dbReference type="OrthoDB" id="9808619at2"/>
<dbReference type="InterPro" id="IPR035906">
    <property type="entry name" value="MetI-like_sf"/>
</dbReference>
<feature type="transmembrane region" description="Helical" evidence="8">
    <location>
        <begin position="275"/>
        <end position="301"/>
    </location>
</feature>
<proteinExistence type="inferred from homology"/>
<evidence type="ECO:0000256" key="2">
    <source>
        <dbReference type="ARBA" id="ARBA00022448"/>
    </source>
</evidence>
<feature type="transmembrane region" description="Helical" evidence="8">
    <location>
        <begin position="41"/>
        <end position="59"/>
    </location>
</feature>
<evidence type="ECO:0000313" key="10">
    <source>
        <dbReference type="EMBL" id="OAV62441.1"/>
    </source>
</evidence>
<feature type="transmembrane region" description="Helical" evidence="8">
    <location>
        <begin position="419"/>
        <end position="441"/>
    </location>
</feature>
<dbReference type="Gene3D" id="1.10.3720.10">
    <property type="entry name" value="MetI-like"/>
    <property type="match status" value="2"/>
</dbReference>
<keyword evidence="4" id="KW-0997">Cell inner membrane</keyword>
<keyword evidence="11" id="KW-1185">Reference proteome</keyword>
<feature type="transmembrane region" description="Helical" evidence="8">
    <location>
        <begin position="130"/>
        <end position="152"/>
    </location>
</feature>
<feature type="transmembrane region" description="Helical" evidence="8">
    <location>
        <begin position="551"/>
        <end position="572"/>
    </location>
</feature>
<dbReference type="Proteomes" id="UP000078292">
    <property type="component" value="Unassembled WGS sequence"/>
</dbReference>
<evidence type="ECO:0000256" key="5">
    <source>
        <dbReference type="ARBA" id="ARBA00022692"/>
    </source>
</evidence>
<keyword evidence="5 8" id="KW-0812">Transmembrane</keyword>
<feature type="transmembrane region" description="Helical" evidence="8">
    <location>
        <begin position="172"/>
        <end position="197"/>
    </location>
</feature>
<feature type="domain" description="ABC transmembrane type-1" evidence="9">
    <location>
        <begin position="383"/>
        <end position="572"/>
    </location>
</feature>
<feature type="transmembrane region" description="Helical" evidence="8">
    <location>
        <begin position="322"/>
        <end position="349"/>
    </location>
</feature>
<dbReference type="InterPro" id="IPR000515">
    <property type="entry name" value="MetI-like"/>
</dbReference>
<accession>A0A1B7M1I8</accession>
<comment type="similarity">
    <text evidence="8">Belongs to the binding-protein-dependent transport system permease family.</text>
</comment>
<dbReference type="GO" id="GO:0005886">
    <property type="term" value="C:plasma membrane"/>
    <property type="evidence" value="ECO:0007669"/>
    <property type="project" value="UniProtKB-SubCell"/>
</dbReference>
<feature type="transmembrane region" description="Helical" evidence="8">
    <location>
        <begin position="96"/>
        <end position="118"/>
    </location>
</feature>
<reference evidence="10 11" key="1">
    <citation type="submission" date="2016-04" db="EMBL/GenBank/DDBJ databases">
        <title>First whole genome shotgun sequence of the bacterium Enteractinococcus sp. strain UASWS1574.</title>
        <authorList>
            <person name="Crovadore J."/>
            <person name="Chablais R."/>
            <person name="Lefort F."/>
        </authorList>
    </citation>
    <scope>NUCLEOTIDE SEQUENCE [LARGE SCALE GENOMIC DNA]</scope>
    <source>
        <strain evidence="10 11">UASWS1574</strain>
    </source>
</reference>
<name>A0A1B7M1I8_9MICC</name>
<dbReference type="RefSeq" id="WP_043057142.1">
    <property type="nucleotide sequence ID" value="NZ_LXEY01000012.1"/>
</dbReference>
<protein>
    <recommendedName>
        <fullName evidence="9">ABC transmembrane type-1 domain-containing protein</fullName>
    </recommendedName>
</protein>
<evidence type="ECO:0000256" key="7">
    <source>
        <dbReference type="ARBA" id="ARBA00023136"/>
    </source>
</evidence>
<dbReference type="GO" id="GO:0055085">
    <property type="term" value="P:transmembrane transport"/>
    <property type="evidence" value="ECO:0007669"/>
    <property type="project" value="InterPro"/>
</dbReference>
<dbReference type="Pfam" id="PF00528">
    <property type="entry name" value="BPD_transp_1"/>
    <property type="match status" value="2"/>
</dbReference>
<dbReference type="AlphaFoldDB" id="A0A1B7M1I8"/>
<evidence type="ECO:0000259" key="9">
    <source>
        <dbReference type="PROSITE" id="PS50928"/>
    </source>
</evidence>
<feature type="transmembrane region" description="Helical" evidence="8">
    <location>
        <begin position="230"/>
        <end position="255"/>
    </location>
</feature>
<evidence type="ECO:0000256" key="1">
    <source>
        <dbReference type="ARBA" id="ARBA00004429"/>
    </source>
</evidence>
<evidence type="ECO:0000256" key="4">
    <source>
        <dbReference type="ARBA" id="ARBA00022519"/>
    </source>
</evidence>
<keyword evidence="6 8" id="KW-1133">Transmembrane helix</keyword>
<keyword evidence="3" id="KW-1003">Cell membrane</keyword>
<comment type="caution">
    <text evidence="10">The sequence shown here is derived from an EMBL/GenBank/DDBJ whole genome shotgun (WGS) entry which is preliminary data.</text>
</comment>
<evidence type="ECO:0000256" key="6">
    <source>
        <dbReference type="ARBA" id="ARBA00022989"/>
    </source>
</evidence>
<evidence type="ECO:0000313" key="11">
    <source>
        <dbReference type="Proteomes" id="UP000078292"/>
    </source>
</evidence>
<evidence type="ECO:0000256" key="8">
    <source>
        <dbReference type="RuleBase" id="RU363032"/>
    </source>
</evidence>
<dbReference type="EMBL" id="LXEY01000012">
    <property type="protein sequence ID" value="OAV62441.1"/>
    <property type="molecule type" value="Genomic_DNA"/>
</dbReference>
<dbReference type="PANTHER" id="PTHR43357">
    <property type="entry name" value="INNER MEMBRANE ABC TRANSPORTER PERMEASE PROTEIN YDCV"/>
    <property type="match status" value="1"/>
</dbReference>
<gene>
    <name evidence="10" type="ORF">A6F49_06965</name>
</gene>
<feature type="transmembrane region" description="Helical" evidence="8">
    <location>
        <begin position="447"/>
        <end position="464"/>
    </location>
</feature>
<keyword evidence="2 8" id="KW-0813">Transport</keyword>
<dbReference type="STRING" id="1837282.A6F49_06965"/>
<feature type="domain" description="ABC transmembrane type-1" evidence="9">
    <location>
        <begin position="92"/>
        <end position="296"/>
    </location>
</feature>
<keyword evidence="7 8" id="KW-0472">Membrane</keyword>
<feature type="transmembrane region" description="Helical" evidence="8">
    <location>
        <begin position="383"/>
        <end position="407"/>
    </location>
</feature>
<dbReference type="CDD" id="cd06261">
    <property type="entry name" value="TM_PBP2"/>
    <property type="match status" value="2"/>
</dbReference>
<feature type="transmembrane region" description="Helical" evidence="8">
    <location>
        <begin position="508"/>
        <end position="531"/>
    </location>
</feature>